<evidence type="ECO:0000313" key="1">
    <source>
        <dbReference type="EMBL" id="TGU74579.1"/>
    </source>
</evidence>
<dbReference type="RefSeq" id="WP_135868907.1">
    <property type="nucleotide sequence ID" value="NZ_SRSC01000001.1"/>
</dbReference>
<dbReference type="EMBL" id="SRSC01000001">
    <property type="protein sequence ID" value="TGU74579.1"/>
    <property type="molecule type" value="Genomic_DNA"/>
</dbReference>
<reference evidence="1 2" key="1">
    <citation type="submission" date="2019-04" db="EMBL/GenBank/DDBJ databases">
        <title>Geobacter oryzae sp. nov., ferric-reducing bacteria isolated from paddy soil.</title>
        <authorList>
            <person name="Xu Z."/>
            <person name="Masuda Y."/>
            <person name="Itoh H."/>
            <person name="Senoo K."/>
        </authorList>
    </citation>
    <scope>NUCLEOTIDE SEQUENCE [LARGE SCALE GENOMIC DNA]</scope>
    <source>
        <strain evidence="1 2">Red111</strain>
    </source>
</reference>
<comment type="caution">
    <text evidence="1">The sequence shown here is derived from an EMBL/GenBank/DDBJ whole genome shotgun (WGS) entry which is preliminary data.</text>
</comment>
<dbReference type="AlphaFoldDB" id="A0A4S1CLG9"/>
<dbReference type="Proteomes" id="UP000306416">
    <property type="component" value="Unassembled WGS sequence"/>
</dbReference>
<proteinExistence type="predicted"/>
<accession>A0A4S1CLG9</accession>
<protein>
    <submittedName>
        <fullName evidence="1">Uncharacterized protein</fullName>
    </submittedName>
</protein>
<keyword evidence="2" id="KW-1185">Reference proteome</keyword>
<organism evidence="1 2">
    <name type="scientific">Geomonas terrae</name>
    <dbReference type="NCBI Taxonomy" id="2562681"/>
    <lineage>
        <taxon>Bacteria</taxon>
        <taxon>Pseudomonadati</taxon>
        <taxon>Thermodesulfobacteriota</taxon>
        <taxon>Desulfuromonadia</taxon>
        <taxon>Geobacterales</taxon>
        <taxon>Geobacteraceae</taxon>
        <taxon>Geomonas</taxon>
    </lineage>
</organism>
<name>A0A4S1CLG9_9BACT</name>
<sequence>MIDLNGWPLLKLALTTGVITAIINQAINWVREYYKEKGVNTRCSRYSALRLAVILEGFAISCADDIAEMDMYRHFGGEVGRKSRKLPLLDQFPADIDWRVLDPSLSTKVLSFHNDLALAQQVIGGTYDIDPECGPDACLDQLGICGYRAWGIAEALRERYQFPQHDPKEFSWDVVECLKNKFDSAINKKGK</sequence>
<evidence type="ECO:0000313" key="2">
    <source>
        <dbReference type="Proteomes" id="UP000306416"/>
    </source>
</evidence>
<gene>
    <name evidence="1" type="ORF">E4633_03700</name>
</gene>